<evidence type="ECO:0000313" key="2">
    <source>
        <dbReference type="EMBL" id="EQD60297.1"/>
    </source>
</evidence>
<reference evidence="2" key="2">
    <citation type="journal article" date="2014" name="ISME J.">
        <title>Microbial stratification in low pH oxic and suboxic macroscopic growths along an acid mine drainage.</title>
        <authorList>
            <person name="Mendez-Garcia C."/>
            <person name="Mesa V."/>
            <person name="Sprenger R.R."/>
            <person name="Richter M."/>
            <person name="Diez M.S."/>
            <person name="Solano J."/>
            <person name="Bargiela R."/>
            <person name="Golyshina O.V."/>
            <person name="Manteca A."/>
            <person name="Ramos J.L."/>
            <person name="Gallego J.R."/>
            <person name="Llorente I."/>
            <person name="Martins Dos Santos V.A."/>
            <person name="Jensen O.N."/>
            <person name="Pelaez A.I."/>
            <person name="Sanchez J."/>
            <person name="Ferrer M."/>
        </authorList>
    </citation>
    <scope>NUCLEOTIDE SEQUENCE</scope>
</reference>
<organism evidence="2">
    <name type="scientific">mine drainage metagenome</name>
    <dbReference type="NCBI Taxonomy" id="410659"/>
    <lineage>
        <taxon>unclassified sequences</taxon>
        <taxon>metagenomes</taxon>
        <taxon>ecological metagenomes</taxon>
    </lineage>
</organism>
<dbReference type="AlphaFoldDB" id="T1ASE7"/>
<comment type="caution">
    <text evidence="2">The sequence shown here is derived from an EMBL/GenBank/DDBJ whole genome shotgun (WGS) entry which is preliminary data.</text>
</comment>
<dbReference type="InterPro" id="IPR029069">
    <property type="entry name" value="HotDog_dom_sf"/>
</dbReference>
<dbReference type="Pfam" id="PF03061">
    <property type="entry name" value="4HBT"/>
    <property type="match status" value="1"/>
</dbReference>
<dbReference type="EMBL" id="AUZZ01002488">
    <property type="protein sequence ID" value="EQD60297.1"/>
    <property type="molecule type" value="Genomic_DNA"/>
</dbReference>
<protein>
    <submittedName>
        <fullName evidence="2">Thioesterase</fullName>
    </submittedName>
</protein>
<dbReference type="SUPFAM" id="SSF54637">
    <property type="entry name" value="Thioesterase/thiol ester dehydrase-isomerase"/>
    <property type="match status" value="1"/>
</dbReference>
<dbReference type="Gene3D" id="3.10.129.10">
    <property type="entry name" value="Hotdog Thioesterase"/>
    <property type="match status" value="1"/>
</dbReference>
<name>T1ASE7_9ZZZZ</name>
<evidence type="ECO:0000259" key="1">
    <source>
        <dbReference type="Pfam" id="PF03061"/>
    </source>
</evidence>
<dbReference type="InterPro" id="IPR006683">
    <property type="entry name" value="Thioestr_dom"/>
</dbReference>
<feature type="domain" description="Thioesterase" evidence="1">
    <location>
        <begin position="3"/>
        <end position="49"/>
    </location>
</feature>
<accession>T1ASE7</accession>
<sequence length="61" mass="6840">MLFMVVSIVVDYRRPARLDDELIITCAPRADGMVAIRFTQQVLRAKDHEPLAAAQVRVACV</sequence>
<gene>
    <name evidence="2" type="ORF">B2A_03737</name>
</gene>
<reference evidence="2" key="1">
    <citation type="submission" date="2013-08" db="EMBL/GenBank/DDBJ databases">
        <authorList>
            <person name="Mendez C."/>
            <person name="Richter M."/>
            <person name="Ferrer M."/>
            <person name="Sanchez J."/>
        </authorList>
    </citation>
    <scope>NUCLEOTIDE SEQUENCE</scope>
</reference>
<feature type="non-terminal residue" evidence="2">
    <location>
        <position position="61"/>
    </location>
</feature>
<proteinExistence type="predicted"/>